<evidence type="ECO:0000259" key="2">
    <source>
        <dbReference type="Pfam" id="PF09990"/>
    </source>
</evidence>
<protein>
    <submittedName>
        <fullName evidence="3">DUF2231 domain-containing protein</fullName>
    </submittedName>
</protein>
<feature type="transmembrane region" description="Helical" evidence="1">
    <location>
        <begin position="86"/>
        <end position="105"/>
    </location>
</feature>
<dbReference type="Proteomes" id="UP001551695">
    <property type="component" value="Unassembled WGS sequence"/>
</dbReference>
<keyword evidence="4" id="KW-1185">Reference proteome</keyword>
<feature type="transmembrane region" description="Helical" evidence="1">
    <location>
        <begin position="12"/>
        <end position="34"/>
    </location>
</feature>
<feature type="transmembrane region" description="Helical" evidence="1">
    <location>
        <begin position="117"/>
        <end position="137"/>
    </location>
</feature>
<gene>
    <name evidence="3" type="ORF">AB0I48_15030</name>
</gene>
<sequence length="164" mass="17240">MQTINGLPAHVLLVHAVVVLVPLTASLAVLAAVWASARRALIWLTTVLAAVTMVLTPITVDAGETFARNFGPSETLRTHADLGSTMTWFVVPLVVLTVALLVVHLRERRGKPLARVLVAALAVLVIVAGVAATVQVFRVGESGARAVWGASSAPSWDPVLTQIT</sequence>
<reference evidence="3 4" key="1">
    <citation type="submission" date="2024-06" db="EMBL/GenBank/DDBJ databases">
        <title>The Natural Products Discovery Center: Release of the First 8490 Sequenced Strains for Exploring Actinobacteria Biosynthetic Diversity.</title>
        <authorList>
            <person name="Kalkreuter E."/>
            <person name="Kautsar S.A."/>
            <person name="Yang D."/>
            <person name="Bader C.D."/>
            <person name="Teijaro C.N."/>
            <person name="Fluegel L."/>
            <person name="Davis C.M."/>
            <person name="Simpson J.R."/>
            <person name="Lauterbach L."/>
            <person name="Steele A.D."/>
            <person name="Gui C."/>
            <person name="Meng S."/>
            <person name="Li G."/>
            <person name="Viehrig K."/>
            <person name="Ye F."/>
            <person name="Su P."/>
            <person name="Kiefer A.F."/>
            <person name="Nichols A."/>
            <person name="Cepeda A.J."/>
            <person name="Yan W."/>
            <person name="Fan B."/>
            <person name="Jiang Y."/>
            <person name="Adhikari A."/>
            <person name="Zheng C.-J."/>
            <person name="Schuster L."/>
            <person name="Cowan T.M."/>
            <person name="Smanski M.J."/>
            <person name="Chevrette M.G."/>
            <person name="De Carvalho L.P.S."/>
            <person name="Shen B."/>
        </authorList>
    </citation>
    <scope>NUCLEOTIDE SEQUENCE [LARGE SCALE GENOMIC DNA]</scope>
    <source>
        <strain evidence="3 4">NPDC050403</strain>
    </source>
</reference>
<dbReference type="InterPro" id="IPR019251">
    <property type="entry name" value="DUF2231_TM"/>
</dbReference>
<feature type="domain" description="DUF2231" evidence="2">
    <location>
        <begin position="6"/>
        <end position="149"/>
    </location>
</feature>
<evidence type="ECO:0000256" key="1">
    <source>
        <dbReference type="SAM" id="Phobius"/>
    </source>
</evidence>
<accession>A0ABV3FUL3</accession>
<comment type="caution">
    <text evidence="3">The sequence shown here is derived from an EMBL/GenBank/DDBJ whole genome shotgun (WGS) entry which is preliminary data.</text>
</comment>
<keyword evidence="1" id="KW-0472">Membrane</keyword>
<name>A0ABV3FUL3_9NOCA</name>
<organism evidence="3 4">
    <name type="scientific">Nocardia aurea</name>
    <dbReference type="NCBI Taxonomy" id="2144174"/>
    <lineage>
        <taxon>Bacteria</taxon>
        <taxon>Bacillati</taxon>
        <taxon>Actinomycetota</taxon>
        <taxon>Actinomycetes</taxon>
        <taxon>Mycobacteriales</taxon>
        <taxon>Nocardiaceae</taxon>
        <taxon>Nocardia</taxon>
    </lineage>
</organism>
<evidence type="ECO:0000313" key="3">
    <source>
        <dbReference type="EMBL" id="MEV0708871.1"/>
    </source>
</evidence>
<dbReference type="EMBL" id="JBFAKC010000006">
    <property type="protein sequence ID" value="MEV0708871.1"/>
    <property type="molecule type" value="Genomic_DNA"/>
</dbReference>
<proteinExistence type="predicted"/>
<dbReference type="Pfam" id="PF09990">
    <property type="entry name" value="DUF2231"/>
    <property type="match status" value="1"/>
</dbReference>
<feature type="transmembrane region" description="Helical" evidence="1">
    <location>
        <begin position="41"/>
        <end position="60"/>
    </location>
</feature>
<evidence type="ECO:0000313" key="4">
    <source>
        <dbReference type="Proteomes" id="UP001551695"/>
    </source>
</evidence>
<keyword evidence="1" id="KW-1133">Transmembrane helix</keyword>
<keyword evidence="1" id="KW-0812">Transmembrane</keyword>
<dbReference type="RefSeq" id="WP_357784021.1">
    <property type="nucleotide sequence ID" value="NZ_JBFAKC010000006.1"/>
</dbReference>